<evidence type="ECO:0000259" key="7">
    <source>
        <dbReference type="PROSITE" id="PS50977"/>
    </source>
</evidence>
<feature type="domain" description="HTH tetR-type" evidence="7">
    <location>
        <begin position="25"/>
        <end position="85"/>
    </location>
</feature>
<evidence type="ECO:0000256" key="2">
    <source>
        <dbReference type="ARBA" id="ARBA00023015"/>
    </source>
</evidence>
<dbReference type="PANTHER" id="PTHR30055:SF151">
    <property type="entry name" value="TRANSCRIPTIONAL REGULATORY PROTEIN"/>
    <property type="match status" value="1"/>
</dbReference>
<dbReference type="GO" id="GO:0000976">
    <property type="term" value="F:transcription cis-regulatory region binding"/>
    <property type="evidence" value="ECO:0007669"/>
    <property type="project" value="TreeGrafter"/>
</dbReference>
<feature type="DNA-binding region" description="H-T-H motif" evidence="5">
    <location>
        <begin position="48"/>
        <end position="67"/>
    </location>
</feature>
<evidence type="ECO:0000256" key="4">
    <source>
        <dbReference type="ARBA" id="ARBA00023163"/>
    </source>
</evidence>
<dbReference type="InterPro" id="IPR036271">
    <property type="entry name" value="Tet_transcr_reg_TetR-rel_C_sf"/>
</dbReference>
<dbReference type="AlphaFoldDB" id="A0A8J3QTZ8"/>
<dbReference type="PRINTS" id="PR00400">
    <property type="entry name" value="TETREPRESSOR"/>
</dbReference>
<keyword evidence="9" id="KW-1185">Reference proteome</keyword>
<organism evidence="8 9">
    <name type="scientific">Rugosimonospora africana</name>
    <dbReference type="NCBI Taxonomy" id="556532"/>
    <lineage>
        <taxon>Bacteria</taxon>
        <taxon>Bacillati</taxon>
        <taxon>Actinomycetota</taxon>
        <taxon>Actinomycetes</taxon>
        <taxon>Micromonosporales</taxon>
        <taxon>Micromonosporaceae</taxon>
        <taxon>Rugosimonospora</taxon>
    </lineage>
</organism>
<dbReference type="PANTHER" id="PTHR30055">
    <property type="entry name" value="HTH-TYPE TRANSCRIPTIONAL REGULATOR RUTR"/>
    <property type="match status" value="1"/>
</dbReference>
<dbReference type="InterPro" id="IPR001647">
    <property type="entry name" value="HTH_TetR"/>
</dbReference>
<dbReference type="PRINTS" id="PR00455">
    <property type="entry name" value="HTHTETR"/>
</dbReference>
<evidence type="ECO:0000313" key="9">
    <source>
        <dbReference type="Proteomes" id="UP000642748"/>
    </source>
</evidence>
<dbReference type="Pfam" id="PF02909">
    <property type="entry name" value="TetR_C_1"/>
    <property type="match status" value="1"/>
</dbReference>
<keyword evidence="4" id="KW-0804">Transcription</keyword>
<evidence type="ECO:0000256" key="3">
    <source>
        <dbReference type="ARBA" id="ARBA00023125"/>
    </source>
</evidence>
<dbReference type="InterPro" id="IPR009057">
    <property type="entry name" value="Homeodomain-like_sf"/>
</dbReference>
<accession>A0A8J3QTZ8</accession>
<evidence type="ECO:0000256" key="6">
    <source>
        <dbReference type="SAM" id="MobiDB-lite"/>
    </source>
</evidence>
<evidence type="ECO:0000256" key="5">
    <source>
        <dbReference type="PROSITE-ProRule" id="PRU00335"/>
    </source>
</evidence>
<dbReference type="InterPro" id="IPR004111">
    <property type="entry name" value="Repressor_TetR_C"/>
</dbReference>
<reference evidence="8" key="1">
    <citation type="submission" date="2021-01" db="EMBL/GenBank/DDBJ databases">
        <title>Whole genome shotgun sequence of Rugosimonospora africana NBRC 104875.</title>
        <authorList>
            <person name="Komaki H."/>
            <person name="Tamura T."/>
        </authorList>
    </citation>
    <scope>NUCLEOTIDE SEQUENCE</scope>
    <source>
        <strain evidence="8">NBRC 104875</strain>
    </source>
</reference>
<dbReference type="EMBL" id="BONZ01000043">
    <property type="protein sequence ID" value="GIH16514.1"/>
    <property type="molecule type" value="Genomic_DNA"/>
</dbReference>
<gene>
    <name evidence="8" type="ORF">Raf01_46860</name>
</gene>
<feature type="region of interest" description="Disordered" evidence="6">
    <location>
        <begin position="1"/>
        <end position="23"/>
    </location>
</feature>
<dbReference type="InterPro" id="IPR050109">
    <property type="entry name" value="HTH-type_TetR-like_transc_reg"/>
</dbReference>
<evidence type="ECO:0000313" key="8">
    <source>
        <dbReference type="EMBL" id="GIH16514.1"/>
    </source>
</evidence>
<dbReference type="Gene3D" id="1.10.357.10">
    <property type="entry name" value="Tetracycline Repressor, domain 2"/>
    <property type="match status" value="1"/>
</dbReference>
<sequence length="265" mass="29259">MTDMAEDLPVPAWKPTRQPARTRPQLSRELIVETALRLVDADGLDGVSMRRVAEELGTGPASLYAHVANKEELLDLVHDRVMGEVPVPPPDPERWQEQLREVALRAFQVYASHRDISRVSLANVPTGPNALRLAEGMMALMLAGRVPPLVAAYAIDRLALYIAADAYEGTLFYKRRVEAGQSHEEFTEAYFDSVRSFFTSLPPDRFPLLSKHVDALMSGDSAQRFEFGLDMLIRSLATYVETDAAVDTDAAVETDEGDTAGGTDR</sequence>
<keyword evidence="2" id="KW-0805">Transcription regulation</keyword>
<keyword evidence="1" id="KW-0678">Repressor</keyword>
<keyword evidence="3 5" id="KW-0238">DNA-binding</keyword>
<name>A0A8J3QTZ8_9ACTN</name>
<dbReference type="GO" id="GO:0046677">
    <property type="term" value="P:response to antibiotic"/>
    <property type="evidence" value="ECO:0007669"/>
    <property type="project" value="InterPro"/>
</dbReference>
<evidence type="ECO:0000256" key="1">
    <source>
        <dbReference type="ARBA" id="ARBA00022491"/>
    </source>
</evidence>
<dbReference type="Pfam" id="PF00440">
    <property type="entry name" value="TetR_N"/>
    <property type="match status" value="1"/>
</dbReference>
<dbReference type="SUPFAM" id="SSF46689">
    <property type="entry name" value="Homeodomain-like"/>
    <property type="match status" value="1"/>
</dbReference>
<proteinExistence type="predicted"/>
<dbReference type="SUPFAM" id="SSF48498">
    <property type="entry name" value="Tetracyclin repressor-like, C-terminal domain"/>
    <property type="match status" value="1"/>
</dbReference>
<dbReference type="PROSITE" id="PS50977">
    <property type="entry name" value="HTH_TETR_2"/>
    <property type="match status" value="1"/>
</dbReference>
<dbReference type="GO" id="GO:0003700">
    <property type="term" value="F:DNA-binding transcription factor activity"/>
    <property type="evidence" value="ECO:0007669"/>
    <property type="project" value="TreeGrafter"/>
</dbReference>
<dbReference type="GO" id="GO:0045892">
    <property type="term" value="P:negative regulation of DNA-templated transcription"/>
    <property type="evidence" value="ECO:0007669"/>
    <property type="project" value="InterPro"/>
</dbReference>
<dbReference type="InterPro" id="IPR003012">
    <property type="entry name" value="Tet_transcr_reg_TetR"/>
</dbReference>
<dbReference type="Proteomes" id="UP000642748">
    <property type="component" value="Unassembled WGS sequence"/>
</dbReference>
<comment type="caution">
    <text evidence="8">The sequence shown here is derived from an EMBL/GenBank/DDBJ whole genome shotgun (WGS) entry which is preliminary data.</text>
</comment>
<protein>
    <submittedName>
        <fullName evidence="8">Transcriptional regulator</fullName>
    </submittedName>
</protein>